<sequence length="68" mass="7323">MMTAGQAFRFENLMTVACFCVAMPDATCKTFSPLLAGEPFSEVDRERLILATSRIQAAMTAAGVTHHG</sequence>
<organism evidence="1 2">
    <name type="scientific">Candidatus Accumulibacter phosphatis</name>
    <dbReference type="NCBI Taxonomy" id="327160"/>
    <lineage>
        <taxon>Bacteria</taxon>
        <taxon>Pseudomonadati</taxon>
        <taxon>Pseudomonadota</taxon>
        <taxon>Betaproteobacteria</taxon>
        <taxon>Candidatus Accumulibacter</taxon>
    </lineage>
</organism>
<protein>
    <submittedName>
        <fullName evidence="1">Uncharacterized protein</fullName>
    </submittedName>
</protein>
<name>A0A6A7RU21_9PROT</name>
<accession>A0A6A7RU21</accession>
<dbReference type="EMBL" id="PDHS01000261">
    <property type="protein sequence ID" value="MQM31073.1"/>
    <property type="molecule type" value="Genomic_DNA"/>
</dbReference>
<reference evidence="1 2" key="1">
    <citation type="submission" date="2017-09" db="EMBL/GenBank/DDBJ databases">
        <title>Metagenomic Analysis Reveals Denitrifying Candidatus Accumulibacter and Flanking Population as a Source of N2O.</title>
        <authorList>
            <person name="Gao H."/>
            <person name="Mao Y."/>
            <person name="Zhao X."/>
            <person name="Liu W.-T."/>
            <person name="Zhang T."/>
            <person name="Wells G."/>
        </authorList>
    </citation>
    <scope>NUCLEOTIDE SEQUENCE [LARGE SCALE GENOMIC DNA]</scope>
    <source>
        <strain evidence="1">CANDO_2_IC</strain>
    </source>
</reference>
<gene>
    <name evidence="1" type="ORF">CRU78_11335</name>
</gene>
<dbReference type="AlphaFoldDB" id="A0A6A7RU21"/>
<evidence type="ECO:0000313" key="2">
    <source>
        <dbReference type="Proteomes" id="UP000342300"/>
    </source>
</evidence>
<proteinExistence type="predicted"/>
<dbReference type="Proteomes" id="UP000342300">
    <property type="component" value="Unassembled WGS sequence"/>
</dbReference>
<comment type="caution">
    <text evidence="1">The sequence shown here is derived from an EMBL/GenBank/DDBJ whole genome shotgun (WGS) entry which is preliminary data.</text>
</comment>
<evidence type="ECO:0000313" key="1">
    <source>
        <dbReference type="EMBL" id="MQM31073.1"/>
    </source>
</evidence>